<keyword evidence="2 7" id="KW-0963">Cytoplasm</keyword>
<accession>A0A1I1MG45</accession>
<dbReference type="InterPro" id="IPR002915">
    <property type="entry name" value="DeoC/FbaB/LacD_aldolase"/>
</dbReference>
<dbReference type="PIRSF" id="PIRSF001357">
    <property type="entry name" value="DeoC"/>
    <property type="match status" value="1"/>
</dbReference>
<dbReference type="InterPro" id="IPR011343">
    <property type="entry name" value="DeoC"/>
</dbReference>
<evidence type="ECO:0000256" key="1">
    <source>
        <dbReference type="ARBA" id="ARBA00010936"/>
    </source>
</evidence>
<comment type="pathway">
    <text evidence="7">Carbohydrate degradation; 2-deoxy-D-ribose 1-phosphate degradation; D-glyceraldehyde 3-phosphate and acetaldehyde from 2-deoxy-alpha-D-ribose 1-phosphate: step 2/2.</text>
</comment>
<dbReference type="STRING" id="927664.SAMN05421780_110179"/>
<dbReference type="FunFam" id="3.20.20.70:FF:000044">
    <property type="entry name" value="Deoxyribose-phosphate aldolase"/>
    <property type="match status" value="1"/>
</dbReference>
<keyword evidence="9" id="KW-1185">Reference proteome</keyword>
<dbReference type="AlphaFoldDB" id="A0A1I1MG45"/>
<dbReference type="GO" id="GO:0006018">
    <property type="term" value="P:2-deoxyribose 1-phosphate catabolic process"/>
    <property type="evidence" value="ECO:0007669"/>
    <property type="project" value="UniProtKB-UniRule"/>
</dbReference>
<sequence>MNPINTYIEHTKLNPTLTDRDCEQLVQEAITHQFAGVCIPPYWVKKVRRDLGEKSNIQLVTVIGFPLGYNRTEVKLKEAELALHDGATELDMVLNVSAFKTGVATWIKPEIAQLAKLSHEAGAMLKVILETAYLTNEEIVTACRWSVDSGADFVKTSTGFAPAGATVEHIRLMRQTVGTHAGVKASGGVKTAEQALAMIEAGADRIGTSSGVSIVMGLQESSQSAY</sequence>
<feature type="active site" description="Proton donor/acceptor" evidence="7">
    <location>
        <position position="184"/>
    </location>
</feature>
<protein>
    <recommendedName>
        <fullName evidence="7">Deoxyribose-phosphate aldolase</fullName>
        <shortName evidence="7">DERA</shortName>
        <ecNumber evidence="7">4.1.2.4</ecNumber>
    </recommendedName>
    <alternativeName>
        <fullName evidence="7">2-deoxy-D-ribose 5-phosphate aldolase</fullName>
    </alternativeName>
    <alternativeName>
        <fullName evidence="7">Phosphodeoxyriboaldolase</fullName>
        <shortName evidence="7">Deoxyriboaldolase</shortName>
    </alternativeName>
</protein>
<keyword evidence="4 7" id="KW-0704">Schiff base</keyword>
<dbReference type="PANTHER" id="PTHR10889">
    <property type="entry name" value="DEOXYRIBOSE-PHOSPHATE ALDOLASE"/>
    <property type="match status" value="1"/>
</dbReference>
<dbReference type="HAMAP" id="MF_00114">
    <property type="entry name" value="DeoC_type1"/>
    <property type="match status" value="1"/>
</dbReference>
<keyword evidence="3 7" id="KW-0456">Lyase</keyword>
<proteinExistence type="inferred from homology"/>
<evidence type="ECO:0000256" key="4">
    <source>
        <dbReference type="ARBA" id="ARBA00023270"/>
    </source>
</evidence>
<name>A0A1I1MG45_9BACT</name>
<dbReference type="EMBL" id="FOLE01000010">
    <property type="protein sequence ID" value="SFC84434.1"/>
    <property type="molecule type" value="Genomic_DNA"/>
</dbReference>
<evidence type="ECO:0000256" key="7">
    <source>
        <dbReference type="HAMAP-Rule" id="MF_00114"/>
    </source>
</evidence>
<dbReference type="UniPathway" id="UPA00002">
    <property type="reaction ID" value="UER00468"/>
</dbReference>
<dbReference type="CDD" id="cd00959">
    <property type="entry name" value="DeoC"/>
    <property type="match status" value="1"/>
</dbReference>
<evidence type="ECO:0000313" key="9">
    <source>
        <dbReference type="Proteomes" id="UP000199514"/>
    </source>
</evidence>
<dbReference type="Proteomes" id="UP000199514">
    <property type="component" value="Unassembled WGS sequence"/>
</dbReference>
<dbReference type="NCBIfam" id="TIGR00126">
    <property type="entry name" value="deoC"/>
    <property type="match status" value="1"/>
</dbReference>
<evidence type="ECO:0000256" key="6">
    <source>
        <dbReference type="ARBA" id="ARBA00056337"/>
    </source>
</evidence>
<gene>
    <name evidence="7" type="primary">deoC</name>
    <name evidence="8" type="ORF">SAMN05421780_110179</name>
</gene>
<dbReference type="GO" id="GO:0004139">
    <property type="term" value="F:deoxyribose-phosphate aldolase activity"/>
    <property type="evidence" value="ECO:0007669"/>
    <property type="project" value="UniProtKB-UniRule"/>
</dbReference>
<reference evidence="8 9" key="1">
    <citation type="submission" date="2016-10" db="EMBL/GenBank/DDBJ databases">
        <authorList>
            <person name="de Groot N.N."/>
        </authorList>
    </citation>
    <scope>NUCLEOTIDE SEQUENCE [LARGE SCALE GENOMIC DNA]</scope>
    <source>
        <strain evidence="8 9">DSM 6793</strain>
    </source>
</reference>
<dbReference type="Gene3D" id="3.20.20.70">
    <property type="entry name" value="Aldolase class I"/>
    <property type="match status" value="1"/>
</dbReference>
<evidence type="ECO:0000313" key="8">
    <source>
        <dbReference type="EMBL" id="SFC84434.1"/>
    </source>
</evidence>
<dbReference type="InterPro" id="IPR013785">
    <property type="entry name" value="Aldolase_TIM"/>
</dbReference>
<comment type="subcellular location">
    <subcellularLocation>
        <location evidence="7">Cytoplasm</location>
    </subcellularLocation>
</comment>
<feature type="active site" description="Schiff-base intermediate with acetaldehyde" evidence="7">
    <location>
        <position position="155"/>
    </location>
</feature>
<feature type="active site" description="Proton donor/acceptor" evidence="7">
    <location>
        <position position="91"/>
    </location>
</feature>
<dbReference type="SUPFAM" id="SSF51569">
    <property type="entry name" value="Aldolase"/>
    <property type="match status" value="1"/>
</dbReference>
<dbReference type="InterPro" id="IPR028581">
    <property type="entry name" value="DeoC_typeI"/>
</dbReference>
<dbReference type="SMART" id="SM01133">
    <property type="entry name" value="DeoC"/>
    <property type="match status" value="1"/>
</dbReference>
<dbReference type="PANTHER" id="PTHR10889:SF1">
    <property type="entry name" value="DEOXYRIBOSE-PHOSPHATE ALDOLASE"/>
    <property type="match status" value="1"/>
</dbReference>
<dbReference type="GO" id="GO:0005737">
    <property type="term" value="C:cytoplasm"/>
    <property type="evidence" value="ECO:0007669"/>
    <property type="project" value="UniProtKB-SubCell"/>
</dbReference>
<comment type="similarity">
    <text evidence="1 7">Belongs to the DeoC/FbaB aldolase family. DeoC type 1 subfamily.</text>
</comment>
<dbReference type="OrthoDB" id="9778711at2"/>
<dbReference type="Pfam" id="PF01791">
    <property type="entry name" value="DeoC"/>
    <property type="match status" value="1"/>
</dbReference>
<evidence type="ECO:0000256" key="2">
    <source>
        <dbReference type="ARBA" id="ARBA00022490"/>
    </source>
</evidence>
<comment type="catalytic activity">
    <reaction evidence="5 7">
        <text>2-deoxy-D-ribose 5-phosphate = D-glyceraldehyde 3-phosphate + acetaldehyde</text>
        <dbReference type="Rhea" id="RHEA:12821"/>
        <dbReference type="ChEBI" id="CHEBI:15343"/>
        <dbReference type="ChEBI" id="CHEBI:59776"/>
        <dbReference type="ChEBI" id="CHEBI:62877"/>
        <dbReference type="EC" id="4.1.2.4"/>
    </reaction>
</comment>
<dbReference type="RefSeq" id="WP_091515398.1">
    <property type="nucleotide sequence ID" value="NZ_FOLE01000010.1"/>
</dbReference>
<evidence type="ECO:0000256" key="3">
    <source>
        <dbReference type="ARBA" id="ARBA00023239"/>
    </source>
</evidence>
<organism evidence="8 9">
    <name type="scientific">Flexibacter flexilis DSM 6793</name>
    <dbReference type="NCBI Taxonomy" id="927664"/>
    <lineage>
        <taxon>Bacteria</taxon>
        <taxon>Pseudomonadati</taxon>
        <taxon>Bacteroidota</taxon>
        <taxon>Cytophagia</taxon>
        <taxon>Cytophagales</taxon>
        <taxon>Flexibacteraceae</taxon>
        <taxon>Flexibacter</taxon>
    </lineage>
</organism>
<comment type="function">
    <text evidence="6 7">Catalyzes a reversible aldol reaction between acetaldehyde and D-glyceraldehyde 3-phosphate to generate 2-deoxy-D-ribose 5-phosphate.</text>
</comment>
<dbReference type="GO" id="GO:0016052">
    <property type="term" value="P:carbohydrate catabolic process"/>
    <property type="evidence" value="ECO:0007669"/>
    <property type="project" value="TreeGrafter"/>
</dbReference>
<evidence type="ECO:0000256" key="5">
    <source>
        <dbReference type="ARBA" id="ARBA00048791"/>
    </source>
</evidence>
<dbReference type="EC" id="4.1.2.4" evidence="7"/>
<dbReference type="GO" id="GO:0009264">
    <property type="term" value="P:deoxyribonucleotide catabolic process"/>
    <property type="evidence" value="ECO:0007669"/>
    <property type="project" value="UniProtKB-UniRule"/>
</dbReference>